<evidence type="ECO:0000313" key="3">
    <source>
        <dbReference type="Proteomes" id="UP000185839"/>
    </source>
</evidence>
<dbReference type="STRING" id="713588.SAMN05421789_105128"/>
<dbReference type="EMBL" id="FTOI01000005">
    <property type="protein sequence ID" value="SIS73584.1"/>
    <property type="molecule type" value="Genomic_DNA"/>
</dbReference>
<dbReference type="AlphaFoldDB" id="A0A1N7LIH6"/>
<evidence type="ECO:0008006" key="4">
    <source>
        <dbReference type="Google" id="ProtNLM"/>
    </source>
</evidence>
<keyword evidence="1" id="KW-0472">Membrane</keyword>
<name>A0A1N7LIH6_9FLAO</name>
<evidence type="ECO:0000313" key="2">
    <source>
        <dbReference type="EMBL" id="SIS73584.1"/>
    </source>
</evidence>
<gene>
    <name evidence="2" type="ORF">SAMN05421789_105128</name>
</gene>
<proteinExistence type="predicted"/>
<sequence length="49" mass="5496">MGNSLMIQYFIIAVIVLFAGYSLLKIIARNFSSKKPKKGEFGCDRECGH</sequence>
<organism evidence="2 3">
    <name type="scientific">Kaistella chaponensis</name>
    <dbReference type="NCBI Taxonomy" id="713588"/>
    <lineage>
        <taxon>Bacteria</taxon>
        <taxon>Pseudomonadati</taxon>
        <taxon>Bacteroidota</taxon>
        <taxon>Flavobacteriia</taxon>
        <taxon>Flavobacteriales</taxon>
        <taxon>Weeksellaceae</taxon>
        <taxon>Chryseobacterium group</taxon>
        <taxon>Kaistella</taxon>
    </lineage>
</organism>
<protein>
    <recommendedName>
        <fullName evidence="4">FeoB-associated Cys-rich membrane protein</fullName>
    </recommendedName>
</protein>
<keyword evidence="1" id="KW-1133">Transmembrane helix</keyword>
<dbReference type="Proteomes" id="UP000185839">
    <property type="component" value="Unassembled WGS sequence"/>
</dbReference>
<keyword evidence="3" id="KW-1185">Reference proteome</keyword>
<keyword evidence="1" id="KW-0812">Transmembrane</keyword>
<evidence type="ECO:0000256" key="1">
    <source>
        <dbReference type="SAM" id="Phobius"/>
    </source>
</evidence>
<reference evidence="3" key="1">
    <citation type="submission" date="2017-01" db="EMBL/GenBank/DDBJ databases">
        <authorList>
            <person name="Varghese N."/>
            <person name="Submissions S."/>
        </authorList>
    </citation>
    <scope>NUCLEOTIDE SEQUENCE [LARGE SCALE GENOMIC DNA]</scope>
    <source>
        <strain evidence="3">DSM 23145</strain>
    </source>
</reference>
<accession>A0A1N7LIH6</accession>
<feature type="transmembrane region" description="Helical" evidence="1">
    <location>
        <begin position="6"/>
        <end position="28"/>
    </location>
</feature>